<reference evidence="1 2" key="1">
    <citation type="submission" date="2016-12" db="EMBL/GenBank/DDBJ databases">
        <authorList>
            <person name="Song W.-J."/>
            <person name="Kurnit D.M."/>
        </authorList>
    </citation>
    <scope>NUCLEOTIDE SEQUENCE [LARGE SCALE GENOMIC DNA]</scope>
    <source>
        <strain evidence="1 2">175</strain>
    </source>
</reference>
<dbReference type="GO" id="GO:0004519">
    <property type="term" value="F:endonuclease activity"/>
    <property type="evidence" value="ECO:0007669"/>
    <property type="project" value="UniProtKB-KW"/>
</dbReference>
<keyword evidence="1" id="KW-0378">Hydrolase</keyword>
<keyword evidence="2" id="KW-1185">Reference proteome</keyword>
<dbReference type="RefSeq" id="WP_085213401.1">
    <property type="nucleotide sequence ID" value="NZ_FXAM01000001.1"/>
</dbReference>
<protein>
    <submittedName>
        <fullName evidence="1">Holliday junction resolvase RusA (Prophage-encoded endonuclease)</fullName>
    </submittedName>
</protein>
<dbReference type="InterPro" id="IPR036614">
    <property type="entry name" value="RusA-like_sf"/>
</dbReference>
<dbReference type="OrthoDB" id="192847at2"/>
<dbReference type="GO" id="GO:0000287">
    <property type="term" value="F:magnesium ion binding"/>
    <property type="evidence" value="ECO:0007669"/>
    <property type="project" value="InterPro"/>
</dbReference>
<keyword evidence="1" id="KW-0540">Nuclease</keyword>
<dbReference type="GO" id="GO:0006310">
    <property type="term" value="P:DNA recombination"/>
    <property type="evidence" value="ECO:0007669"/>
    <property type="project" value="InterPro"/>
</dbReference>
<dbReference type="InterPro" id="IPR008822">
    <property type="entry name" value="Endonuclease_RusA-like"/>
</dbReference>
<dbReference type="GO" id="GO:0006281">
    <property type="term" value="P:DNA repair"/>
    <property type="evidence" value="ECO:0007669"/>
    <property type="project" value="InterPro"/>
</dbReference>
<dbReference type="EMBL" id="FXAM01000001">
    <property type="protein sequence ID" value="SMF95297.1"/>
    <property type="molecule type" value="Genomic_DNA"/>
</dbReference>
<organism evidence="1 2">
    <name type="scientific">Methylomagnum ishizawai</name>
    <dbReference type="NCBI Taxonomy" id="1760988"/>
    <lineage>
        <taxon>Bacteria</taxon>
        <taxon>Pseudomonadati</taxon>
        <taxon>Pseudomonadota</taxon>
        <taxon>Gammaproteobacteria</taxon>
        <taxon>Methylococcales</taxon>
        <taxon>Methylococcaceae</taxon>
        <taxon>Methylomagnum</taxon>
    </lineage>
</organism>
<dbReference type="Gene3D" id="3.30.1330.70">
    <property type="entry name" value="Holliday junction resolvase RusA"/>
    <property type="match status" value="1"/>
</dbReference>
<dbReference type="Proteomes" id="UP000192923">
    <property type="component" value="Unassembled WGS sequence"/>
</dbReference>
<dbReference type="SUPFAM" id="SSF103084">
    <property type="entry name" value="Holliday junction resolvase RusA"/>
    <property type="match status" value="1"/>
</dbReference>
<sequence length="134" mass="15249">MLPFEYLIEKRPVSLQTRNRENLQAWKTFVRCEVAKAWRDKPPLAAMALRFTLVYLCDDSPADTDNIIKPIQDALVGLVFKDDNLISDVDSHRRFISEGIDISVLPPLLQRGVASGMECVYIKVSLAQPLEIYL</sequence>
<evidence type="ECO:0000313" key="1">
    <source>
        <dbReference type="EMBL" id="SMF95297.1"/>
    </source>
</evidence>
<dbReference type="AlphaFoldDB" id="A0A1Y6CY40"/>
<proteinExistence type="predicted"/>
<name>A0A1Y6CY40_9GAMM</name>
<accession>A0A1Y6CY40</accession>
<dbReference type="STRING" id="1760988.SAMN02949497_2657"/>
<gene>
    <name evidence="1" type="ORF">SAMN02949497_2657</name>
</gene>
<keyword evidence="1" id="KW-0255">Endonuclease</keyword>
<evidence type="ECO:0000313" key="2">
    <source>
        <dbReference type="Proteomes" id="UP000192923"/>
    </source>
</evidence>
<dbReference type="Pfam" id="PF05866">
    <property type="entry name" value="RusA"/>
    <property type="match status" value="1"/>
</dbReference>